<dbReference type="PROSITE" id="PS51843">
    <property type="entry name" value="NR_LBD"/>
    <property type="match status" value="1"/>
</dbReference>
<name>A0A0N5ATP4_9BILA</name>
<evidence type="ECO:0000313" key="5">
    <source>
        <dbReference type="Proteomes" id="UP000046393"/>
    </source>
</evidence>
<dbReference type="InterPro" id="IPR000536">
    <property type="entry name" value="Nucl_hrmn_rcpt_lig-bd"/>
</dbReference>
<keyword evidence="1" id="KW-0805">Transcription regulation</keyword>
<sequence length="267" mass="31456">MLFLALQVFKRLIKEEMKINERRRILFCDRPVGMLLGLTKTSPFTSSEIRPLRFRHFRKSIRTHILLIYEWLRCWPVYEKFSNIDRITILRNCVLYHTILDPSYITVQIGYPERFVMHTGGYVSTSNDSEDGWEDEEEISSETKKRIYKPLMHMMLAKIVAPMVSMKICFEEFVALKAIISLQSTVFEVSAETRPILRGILDALFRKIHLFYIENKSDVAVRFGNLVLLLSNILAVGQQFVEKHHEIAFFDLWHLDSLILQLLKKEQ</sequence>
<dbReference type="SMART" id="SM00430">
    <property type="entry name" value="HOLI"/>
    <property type="match status" value="1"/>
</dbReference>
<evidence type="ECO:0000256" key="3">
    <source>
        <dbReference type="ARBA" id="ARBA00023170"/>
    </source>
</evidence>
<dbReference type="PANTHER" id="PTHR46011:SF24">
    <property type="entry name" value="NUCLEAR HORMONE RECEPTOR FAMILY MEMBER NHR-80"/>
    <property type="match status" value="1"/>
</dbReference>
<reference evidence="6" key="1">
    <citation type="submission" date="2017-02" db="UniProtKB">
        <authorList>
            <consortium name="WormBaseParasite"/>
        </authorList>
    </citation>
    <scope>IDENTIFICATION</scope>
</reference>
<evidence type="ECO:0000313" key="6">
    <source>
        <dbReference type="WBParaSite" id="SMUV_0000820801-mRNA-1"/>
    </source>
</evidence>
<dbReference type="Proteomes" id="UP000046393">
    <property type="component" value="Unplaced"/>
</dbReference>
<proteinExistence type="predicted"/>
<protein>
    <submittedName>
        <fullName evidence="6">NR LBD domain-containing protein</fullName>
    </submittedName>
</protein>
<evidence type="ECO:0000256" key="2">
    <source>
        <dbReference type="ARBA" id="ARBA00023163"/>
    </source>
</evidence>
<dbReference type="Gene3D" id="1.10.565.10">
    <property type="entry name" value="Retinoid X Receptor"/>
    <property type="match status" value="1"/>
</dbReference>
<accession>A0A0N5ATP4</accession>
<evidence type="ECO:0000256" key="1">
    <source>
        <dbReference type="ARBA" id="ARBA00023015"/>
    </source>
</evidence>
<evidence type="ECO:0000259" key="4">
    <source>
        <dbReference type="PROSITE" id="PS51843"/>
    </source>
</evidence>
<dbReference type="STRING" id="451379.A0A0N5ATP4"/>
<dbReference type="InterPro" id="IPR035500">
    <property type="entry name" value="NHR-like_dom_sf"/>
</dbReference>
<dbReference type="WBParaSite" id="SMUV_0000820801-mRNA-1">
    <property type="protein sequence ID" value="SMUV_0000820801-mRNA-1"/>
    <property type="gene ID" value="SMUV_0000820801"/>
</dbReference>
<organism evidence="5 6">
    <name type="scientific">Syphacia muris</name>
    <dbReference type="NCBI Taxonomy" id="451379"/>
    <lineage>
        <taxon>Eukaryota</taxon>
        <taxon>Metazoa</taxon>
        <taxon>Ecdysozoa</taxon>
        <taxon>Nematoda</taxon>
        <taxon>Chromadorea</taxon>
        <taxon>Rhabditida</taxon>
        <taxon>Spirurina</taxon>
        <taxon>Oxyuridomorpha</taxon>
        <taxon>Oxyuroidea</taxon>
        <taxon>Oxyuridae</taxon>
        <taxon>Syphacia</taxon>
    </lineage>
</organism>
<dbReference type="PANTHER" id="PTHR46011">
    <property type="entry name" value="NUCLEAR HORMONE RECEPTOR FAMILY MEMBER NHR-86-RELATED"/>
    <property type="match status" value="1"/>
</dbReference>
<keyword evidence="2" id="KW-0804">Transcription</keyword>
<keyword evidence="3" id="KW-0675">Receptor</keyword>
<feature type="domain" description="NR LBD" evidence="4">
    <location>
        <begin position="14"/>
        <end position="266"/>
    </location>
</feature>
<keyword evidence="5" id="KW-1185">Reference proteome</keyword>
<dbReference type="SUPFAM" id="SSF48508">
    <property type="entry name" value="Nuclear receptor ligand-binding domain"/>
    <property type="match status" value="1"/>
</dbReference>
<dbReference type="AlphaFoldDB" id="A0A0N5ATP4"/>
<dbReference type="Pfam" id="PF00104">
    <property type="entry name" value="Hormone_recep"/>
    <property type="match status" value="1"/>
</dbReference>